<organism evidence="2 3">
    <name type="scientific">Tuber aestivum</name>
    <name type="common">summer truffle</name>
    <dbReference type="NCBI Taxonomy" id="59557"/>
    <lineage>
        <taxon>Eukaryota</taxon>
        <taxon>Fungi</taxon>
        <taxon>Dikarya</taxon>
        <taxon>Ascomycota</taxon>
        <taxon>Pezizomycotina</taxon>
        <taxon>Pezizomycetes</taxon>
        <taxon>Pezizales</taxon>
        <taxon>Tuberaceae</taxon>
        <taxon>Tuber</taxon>
    </lineage>
</organism>
<dbReference type="Proteomes" id="UP001412239">
    <property type="component" value="Unassembled WGS sequence"/>
</dbReference>
<sequence>MGREGNATDKAARMVGHTTNDGIRGTRQSTSHANGKGYGRSGAGMPIPVNRPLHLGPPTASAHATVEVGKILVVGGLLLHHVDDDGAVEVIGMHSQLPTEAAGLGGASDAGSHPARVDASLRDEGPAFVDWTVERALLVEPFVVRANDDPGRHDEYHHVMGGFSKVRYLTKRENVCVGMDRLPDLPSERNGSAAKGGDDTDEGVGGGHGGESV</sequence>
<keyword evidence="3" id="KW-1185">Reference proteome</keyword>
<feature type="compositionally biased region" description="Basic and acidic residues" evidence="1">
    <location>
        <begin position="1"/>
        <end position="12"/>
    </location>
</feature>
<feature type="compositionally biased region" description="Gly residues" evidence="1">
    <location>
        <begin position="203"/>
        <end position="213"/>
    </location>
</feature>
<proteinExistence type="predicted"/>
<feature type="region of interest" description="Disordered" evidence="1">
    <location>
        <begin position="180"/>
        <end position="213"/>
    </location>
</feature>
<feature type="compositionally biased region" description="Polar residues" evidence="1">
    <location>
        <begin position="17"/>
        <end position="33"/>
    </location>
</feature>
<dbReference type="EMBL" id="LN891049">
    <property type="protein sequence ID" value="CUS10364.1"/>
    <property type="molecule type" value="Genomic_DNA"/>
</dbReference>
<evidence type="ECO:0000313" key="3">
    <source>
        <dbReference type="Proteomes" id="UP001412239"/>
    </source>
</evidence>
<feature type="region of interest" description="Disordered" evidence="1">
    <location>
        <begin position="1"/>
        <end position="40"/>
    </location>
</feature>
<gene>
    <name evidence="2" type="ORF">GSTUAT00005546001</name>
</gene>
<evidence type="ECO:0000313" key="2">
    <source>
        <dbReference type="EMBL" id="CUS10364.1"/>
    </source>
</evidence>
<protein>
    <submittedName>
        <fullName evidence="2">Uncharacterized protein</fullName>
    </submittedName>
</protein>
<name>A0A292PTB7_9PEZI</name>
<evidence type="ECO:0000256" key="1">
    <source>
        <dbReference type="SAM" id="MobiDB-lite"/>
    </source>
</evidence>
<accession>A0A292PTB7</accession>
<reference evidence="2" key="1">
    <citation type="submission" date="2015-10" db="EMBL/GenBank/DDBJ databases">
        <authorList>
            <person name="Regsiter A."/>
            <person name="william w."/>
        </authorList>
    </citation>
    <scope>NUCLEOTIDE SEQUENCE</scope>
    <source>
        <strain evidence="2">Montdore</strain>
    </source>
</reference>
<dbReference type="AlphaFoldDB" id="A0A292PTB7"/>